<dbReference type="GO" id="GO:0003735">
    <property type="term" value="F:structural constituent of ribosome"/>
    <property type="evidence" value="ECO:0007669"/>
    <property type="project" value="InterPro"/>
</dbReference>
<keyword evidence="6" id="KW-0687">Ribonucleoprotein</keyword>
<dbReference type="AlphaFoldDB" id="A0A061B707"/>
<keyword evidence="5" id="KW-0496">Mitochondrion</keyword>
<dbReference type="EMBL" id="LK052904">
    <property type="protein sequence ID" value="CDR45697.1"/>
    <property type="molecule type" value="Genomic_DNA"/>
</dbReference>
<dbReference type="PANTHER" id="PTHR21026:SF2">
    <property type="entry name" value="LARGE RIBOSOMAL SUBUNIT PROTEIN BL32M"/>
    <property type="match status" value="1"/>
</dbReference>
<evidence type="ECO:0000313" key="9">
    <source>
        <dbReference type="EMBL" id="ONH69044.1"/>
    </source>
</evidence>
<evidence type="ECO:0000256" key="4">
    <source>
        <dbReference type="ARBA" id="ARBA00022980"/>
    </source>
</evidence>
<organism evidence="8">
    <name type="scientific">Cyberlindnera fabianii</name>
    <name type="common">Yeast</name>
    <name type="synonym">Hansenula fabianii</name>
    <dbReference type="NCBI Taxonomy" id="36022"/>
    <lineage>
        <taxon>Eukaryota</taxon>
        <taxon>Fungi</taxon>
        <taxon>Dikarya</taxon>
        <taxon>Ascomycota</taxon>
        <taxon>Saccharomycotina</taxon>
        <taxon>Saccharomycetes</taxon>
        <taxon>Phaffomycetales</taxon>
        <taxon>Phaffomycetaceae</taxon>
        <taxon>Cyberlindnera</taxon>
    </lineage>
</organism>
<reference evidence="9" key="3">
    <citation type="submission" date="2017-01" db="EMBL/GenBank/DDBJ databases">
        <authorList>
            <person name="Mah S.A."/>
            <person name="Swanson W.J."/>
            <person name="Moy G.W."/>
            <person name="Vacquier V.D."/>
        </authorList>
    </citation>
    <scope>NUCLEOTIDE SEQUENCE [LARGE SCALE GENOMIC DNA]</scope>
    <source>
        <strain evidence="9">65</strain>
    </source>
</reference>
<dbReference type="Pfam" id="PF01783">
    <property type="entry name" value="Ribosomal_L32p"/>
    <property type="match status" value="1"/>
</dbReference>
<evidence type="ECO:0000313" key="10">
    <source>
        <dbReference type="Proteomes" id="UP000189513"/>
    </source>
</evidence>
<evidence type="ECO:0000256" key="6">
    <source>
        <dbReference type="ARBA" id="ARBA00023274"/>
    </source>
</evidence>
<proteinExistence type="inferred from homology"/>
<keyword evidence="10" id="KW-1185">Reference proteome</keyword>
<comment type="subcellular location">
    <subcellularLocation>
        <location evidence="1">Mitochondrion</location>
    </subcellularLocation>
</comment>
<sequence length="190" mass="21722">MSLSINLGRLSGLVLPRLPEIKVRLSIPNPFGSTTSTPSTPSTRVLSPELQQRLQDYLDNRSVEESFFIDNGLLKAVPKKKVSHQRKRTKQLKSTLKQLPILHHLNRCPSCGHTKRANTLCMHCVSQIKNVWKEDLRLKNGGSGDVIEQELDPIDKKILYPGKKQSEYEEALEKKDYIDRRTRTLPISRK</sequence>
<evidence type="ECO:0000256" key="7">
    <source>
        <dbReference type="ARBA" id="ARBA00039935"/>
    </source>
</evidence>
<dbReference type="VEuPathDB" id="FungiDB:BON22_0948"/>
<accession>A0A061B707</accession>
<dbReference type="STRING" id="36022.A0A061B707"/>
<reference evidence="8" key="1">
    <citation type="journal article" date="2014" name="Genome Announc.">
        <title>Genome sequence of the yeast Cyberlindnera fabianii (Hansenula fabianii).</title>
        <authorList>
            <person name="Freel K.C."/>
            <person name="Sarilar V."/>
            <person name="Neuveglise C."/>
            <person name="Devillers H."/>
            <person name="Friedrich A."/>
            <person name="Schacherer J."/>
        </authorList>
    </citation>
    <scope>NUCLEOTIDE SEQUENCE</scope>
    <source>
        <strain evidence="8">YJS4271</strain>
    </source>
</reference>
<protein>
    <recommendedName>
        <fullName evidence="7">Large ribosomal subunit protein bL32m</fullName>
    </recommendedName>
</protein>
<evidence type="ECO:0000256" key="2">
    <source>
        <dbReference type="ARBA" id="ARBA00008560"/>
    </source>
</evidence>
<dbReference type="SUPFAM" id="SSF57829">
    <property type="entry name" value="Zn-binding ribosomal proteins"/>
    <property type="match status" value="1"/>
</dbReference>
<comment type="similarity">
    <text evidence="2">Belongs to the bacterial ribosomal protein bL32 family.</text>
</comment>
<dbReference type="GO" id="GO:0006412">
    <property type="term" value="P:translation"/>
    <property type="evidence" value="ECO:0007669"/>
    <property type="project" value="InterPro"/>
</dbReference>
<dbReference type="OrthoDB" id="2014905at2759"/>
<dbReference type="OMA" id="IRHIWKT"/>
<evidence type="ECO:0000256" key="1">
    <source>
        <dbReference type="ARBA" id="ARBA00004173"/>
    </source>
</evidence>
<dbReference type="GO" id="GO:0005762">
    <property type="term" value="C:mitochondrial large ribosomal subunit"/>
    <property type="evidence" value="ECO:0007669"/>
    <property type="project" value="TreeGrafter"/>
</dbReference>
<gene>
    <name evidence="9" type="ORF">BON22_0948</name>
    <name evidence="8" type="ORF">CYFA0S_19e01948g</name>
</gene>
<keyword evidence="3" id="KW-0809">Transit peptide</keyword>
<keyword evidence="4" id="KW-0689">Ribosomal protein</keyword>
<dbReference type="PANTHER" id="PTHR21026">
    <property type="entry name" value="39S RIBOSOMAL PROTEIN L32, MITOCHONDRIAL"/>
    <property type="match status" value="1"/>
</dbReference>
<evidence type="ECO:0000256" key="5">
    <source>
        <dbReference type="ARBA" id="ARBA00023128"/>
    </source>
</evidence>
<dbReference type="InterPro" id="IPR051991">
    <property type="entry name" value="Mitoribosomal_protein_bL32"/>
</dbReference>
<evidence type="ECO:0000256" key="3">
    <source>
        <dbReference type="ARBA" id="ARBA00022946"/>
    </source>
</evidence>
<dbReference type="InterPro" id="IPR011332">
    <property type="entry name" value="Ribosomal_zn-bd"/>
</dbReference>
<dbReference type="Proteomes" id="UP000189513">
    <property type="component" value="Unassembled WGS sequence"/>
</dbReference>
<dbReference type="InterPro" id="IPR002677">
    <property type="entry name" value="Ribosomal_bL32"/>
</dbReference>
<dbReference type="EMBL" id="MPUK01000002">
    <property type="protein sequence ID" value="ONH69044.1"/>
    <property type="molecule type" value="Genomic_DNA"/>
</dbReference>
<reference evidence="10" key="2">
    <citation type="journal article" date="2017" name="Genome Announc.">
        <title>Genome sequences of Cyberlindnera fabianii 65, Pichia kudriavzevii 129, and Saccharomyces cerevisiae 131 isolated from fermented masau fruits in Zimbabwe.</title>
        <authorList>
            <person name="van Rijswijck I.M.H."/>
            <person name="Derks M.F.L."/>
            <person name="Abee T."/>
            <person name="de Ridder D."/>
            <person name="Smid E.J."/>
        </authorList>
    </citation>
    <scope>NUCLEOTIDE SEQUENCE [LARGE SCALE GENOMIC DNA]</scope>
    <source>
        <strain evidence="10">65</strain>
    </source>
</reference>
<name>A0A061B707_CYBFA</name>
<evidence type="ECO:0000313" key="8">
    <source>
        <dbReference type="EMBL" id="CDR45697.1"/>
    </source>
</evidence>